<dbReference type="PANTHER" id="PTHR32305">
    <property type="match status" value="1"/>
</dbReference>
<keyword evidence="4" id="KW-1185">Reference proteome</keyword>
<dbReference type="Gene3D" id="1.10.530.10">
    <property type="match status" value="1"/>
</dbReference>
<dbReference type="EMBL" id="CP001736">
    <property type="protein sequence ID" value="ADB31374.1"/>
    <property type="molecule type" value="Genomic_DNA"/>
</dbReference>
<reference evidence="3 4" key="2">
    <citation type="journal article" date="2010" name="Stand. Genomic Sci.">
        <title>Complete genome sequence of Kribbella flavida type strain (IFO 14399).</title>
        <authorList>
            <person name="Pukall R."/>
            <person name="Lapidus A."/>
            <person name="Glavina Del Rio T."/>
            <person name="Copeland A."/>
            <person name="Tice H."/>
            <person name="Cheng J.-F."/>
            <person name="Lucas S."/>
            <person name="Chen F."/>
            <person name="Nolan M."/>
            <person name="LaButti K."/>
            <person name="Pati A."/>
            <person name="Ivanova N."/>
            <person name="Mavrommatis K."/>
            <person name="Mikhailova N."/>
            <person name="Pitluck S."/>
            <person name="Bruce D."/>
            <person name="Goodwin L."/>
            <person name="Land M."/>
            <person name="Hauser L."/>
            <person name="Chang Y.-J."/>
            <person name="Jeffries C.D."/>
            <person name="Chen A."/>
            <person name="Palaniappan K."/>
            <person name="Chain P."/>
            <person name="Rohde M."/>
            <person name="Goeker M."/>
            <person name="Bristow J."/>
            <person name="Eisen J.A."/>
            <person name="Markowitz V."/>
            <person name="Hugenholtz P."/>
            <person name="Kyrpides N.C."/>
            <person name="Klenk H.-P."/>
            <person name="Brettin T."/>
        </authorList>
    </citation>
    <scope>NUCLEOTIDE SEQUENCE [LARGE SCALE GENOMIC DNA]</scope>
    <source>
        <strain evidence="4">DSM 17836 / JCM 10339 / NBRC 14399</strain>
    </source>
</reference>
<dbReference type="PANTHER" id="PTHR32305:SF17">
    <property type="entry name" value="TRNA NUCLEASE WAPA"/>
    <property type="match status" value="1"/>
</dbReference>
<feature type="compositionally biased region" description="Low complexity" evidence="1">
    <location>
        <begin position="33"/>
        <end position="45"/>
    </location>
</feature>
<dbReference type="InterPro" id="IPR050708">
    <property type="entry name" value="T6SS_VgrG/RHS"/>
</dbReference>
<evidence type="ECO:0000256" key="2">
    <source>
        <dbReference type="SAM" id="SignalP"/>
    </source>
</evidence>
<feature type="signal peptide" evidence="2">
    <location>
        <begin position="1"/>
        <end position="29"/>
    </location>
</feature>
<feature type="region of interest" description="Disordered" evidence="1">
    <location>
        <begin position="1792"/>
        <end position="1811"/>
    </location>
</feature>
<dbReference type="SUPFAM" id="SSF53955">
    <property type="entry name" value="Lysozyme-like"/>
    <property type="match status" value="1"/>
</dbReference>
<dbReference type="NCBIfam" id="TIGR03696">
    <property type="entry name" value="Rhs_assc_core"/>
    <property type="match status" value="1"/>
</dbReference>
<evidence type="ECO:0000256" key="1">
    <source>
        <dbReference type="SAM" id="MobiDB-lite"/>
    </source>
</evidence>
<dbReference type="InterPro" id="IPR022385">
    <property type="entry name" value="Rhs_assc_core"/>
</dbReference>
<dbReference type="STRING" id="479435.Kfla_2298"/>
<proteinExistence type="predicted"/>
<dbReference type="InterPro" id="IPR023346">
    <property type="entry name" value="Lysozyme-like_dom_sf"/>
</dbReference>
<dbReference type="Gene3D" id="2.180.10.10">
    <property type="entry name" value="RHS repeat-associated core"/>
    <property type="match status" value="2"/>
</dbReference>
<name>D2PTR1_KRIFD</name>
<dbReference type="OrthoDB" id="5150353at2"/>
<dbReference type="HOGENOM" id="CLU_000662_1_0_11"/>
<accession>D2PTR1</accession>
<evidence type="ECO:0000313" key="4">
    <source>
        <dbReference type="Proteomes" id="UP000007967"/>
    </source>
</evidence>
<organism evidence="3 4">
    <name type="scientific">Kribbella flavida (strain DSM 17836 / JCM 10339 / NBRC 14399)</name>
    <dbReference type="NCBI Taxonomy" id="479435"/>
    <lineage>
        <taxon>Bacteria</taxon>
        <taxon>Bacillati</taxon>
        <taxon>Actinomycetota</taxon>
        <taxon>Actinomycetes</taxon>
        <taxon>Propionibacteriales</taxon>
        <taxon>Kribbellaceae</taxon>
        <taxon>Kribbella</taxon>
    </lineage>
</organism>
<evidence type="ECO:0000313" key="3">
    <source>
        <dbReference type="EMBL" id="ADB31374.1"/>
    </source>
</evidence>
<sequence length="2042" mass="218459">MHHRTQWHRRAVPVIAGLLSIALTVPAQAAEAAPSPPATSVAPPAQRVPSVPGQAFTPAAVPDKPRPSTPMPRTAWPTAGTADVSVPRAGAAAVRAGALPVRIGAPRATGDAVPGQVRVQLHPGREGELRFALRRSDAHAAGARPAAGTVRVTVDYSAFKDVYGGDWAARLAIVPERPDPRVKPVGNDVDAGTVSAEVPVDGTARTFTVTSASSGSTGDYRATSLAPSAQWQVSNSGGGFTWSYPFRTPPVPGGLAPDLAATYSSQASDGRTVATNNQSSWLGEGWDLSQGFIERSYKACAIDLGGNNGQTKTGDLCWETTNATMSFGEQSGELVLDNGVWHPKDDDGTRVEQLTGAVNGDDNGEYWRITTTDGTQYYFGLNRLPGWVSGKETAQSAWTVPVFGNDTGEPCHQATFAASACQQAYRWNLDHVVDPHGNTMSYFYGVESNAYGQNLGATKATYVRGGVLQRIDYGTTKATAYGGAPARVVFSSADRCVPGQNCATQSTGPAWPDVPWDLQCASATCPDKVSPTFWSAKRLASVTTQVSTGSGGYADVERWNFAHRYLAPGDGTAAGLWLDSIGHSGLVTGTDVTASPVSLPAVKFTPTLLPNRVDTPTDGMPALYKPRITSVTTESGGEITVAYAAPDCTPVAVPTAADNNGKRCYPVKWTLPPELEPRDNWFHKYVVASTTEHDLVTDAKDVVTSYVYEGSAAWAYDDNPLIEAKYRTWSQWRGYEKVVVVKGDGRQEPDAPRSATRYQYFRGMHGDRLASGGSKAVNVVDTTGAAVADLEPYAGFLREQVTYNGVGFGEVNAEIHDPWSRLTATQGSDKAYQVEDAKVRTRTPLAAGGVRRTEVSTTYDQYGNATQVNDLGDVATAADDRCTTTTYVHNTQAMLVRLPSADRTVGVACGATPSLPADAIEETRTSYDGGAFGAQPVRGDATRTEQAKSYSDGVAGYVTTGTTGYDGFGRPIEQRDALNRLTRTEYTDTFGLTTQVKRTNPLGHVSTETLTPSWGLPVKQVDANLRSTTLRYDALGRLTKVWKPGRDVVLQTPHLHYEYGVRQSGGPNWIKTLTLKANDNQVASYSLFDGFLRERQTQAPSPAGGRILADVLYNSRGLTSVRRPGYYNADSSPGTTLYMPDAGAVPTAMVLTYDGAERTVTETYAKFNVAQWTTSTTYGGDRVTVLPPEGGTLTTTVSDARGRVTARLQYQGRTTTSEADSTTYGYTKRGDLSRITDAAGNSWRYGYDVLGRKVRADDPDKGITELTYDDAGQLVSTKDARGRVLTSTYDDLGRRVEAKLGSGTAVASWLYDTLSKGSLTASTRHVGTDTYVRAVTGYNLAGLPTGEKVTVPTGPLAGSYETTVSYAADGSAKSTRLPKLGDLAAESIAFQYDDHGLPDTTTGLLPYVTDTEYTGLGQVTQLELGADARRYWRTMTYEEGTGRLAEVRTDKELNGSVLLDMLTYRYDQTGNVLRSSEAIPGVPTDTQCYRYDHLRRTKAAWTATDECAAAPSSSVVGGPAPYWQEFSYDLIGNRTKLVDKGVGGAADAVTTYTYPTAGDGVDRPHAVTSVTTGSTAAQISYDEAGNTVSRPGPAGTPQTLTWDDEGLLASVGDTKYLYDADGNQLIRQDEGSATLFVGSGELTVTTATGAAQGTRYYDGIGTRTAAGFTWTVADRHGTAQLGITDATQKVTPRRFDLFGNPRGTSTGWTGGTRAFVGGTPNPGTGLTRLGAREYDAELGRFLSVDPVIDPEDPQQLNPYAYANNSPATFTDPDGLLLFEGDSGRSYSNQAAVNNAASKKKSKPKPPASRARFNDFGASCKGDRSGCQAAKRNSARVVPRTMNLCSIGRCTTASGKNIVKEWLGDNMTPDFLAKLTQYANEAGVDPQLLLAILITESGDDHAGVKDDNNIYVQSVGLANMQLDAFLRAQKFSGGAIDYGLRDTRGLTDRGNIHRSVKAAAYYIGFLEDRLNKTRSASPMNRYVSREQSIRVGYNMGIGGVTKSTDWMTAVATLNRRPQGDPANVIRVFDEAWTVSAGLLLAGR</sequence>
<dbReference type="RefSeq" id="WP_012919930.1">
    <property type="nucleotide sequence ID" value="NC_013729.1"/>
</dbReference>
<gene>
    <name evidence="3" type="ordered locus">Kfla_2298</name>
</gene>
<dbReference type="Proteomes" id="UP000007967">
    <property type="component" value="Chromosome"/>
</dbReference>
<feature type="region of interest" description="Disordered" evidence="1">
    <location>
        <begin position="927"/>
        <end position="946"/>
    </location>
</feature>
<feature type="region of interest" description="Disordered" evidence="1">
    <location>
        <begin position="33"/>
        <end position="73"/>
    </location>
</feature>
<keyword evidence="2" id="KW-0732">Signal</keyword>
<dbReference type="Pfam" id="PF05593">
    <property type="entry name" value="RHS_repeat"/>
    <property type="match status" value="2"/>
</dbReference>
<protein>
    <submittedName>
        <fullName evidence="3">YD repeat protein</fullName>
    </submittedName>
</protein>
<feature type="chain" id="PRO_5039337483" evidence="2">
    <location>
        <begin position="30"/>
        <end position="2042"/>
    </location>
</feature>
<dbReference type="NCBIfam" id="TIGR01643">
    <property type="entry name" value="YD_repeat_2x"/>
    <property type="match status" value="2"/>
</dbReference>
<dbReference type="KEGG" id="kfl:Kfla_2298"/>
<dbReference type="InterPro" id="IPR006530">
    <property type="entry name" value="YD"/>
</dbReference>
<dbReference type="eggNOG" id="COG0741">
    <property type="taxonomic scope" value="Bacteria"/>
</dbReference>
<dbReference type="eggNOG" id="COG3209">
    <property type="taxonomic scope" value="Bacteria"/>
</dbReference>
<dbReference type="InterPro" id="IPR031325">
    <property type="entry name" value="RHS_repeat"/>
</dbReference>
<reference evidence="4" key="1">
    <citation type="submission" date="2009-09" db="EMBL/GenBank/DDBJ databases">
        <title>The complete genome of Kribbella flavida DSM 17836.</title>
        <authorList>
            <consortium name="US DOE Joint Genome Institute (JGI-PGF)"/>
            <person name="Lucas S."/>
            <person name="Copeland A."/>
            <person name="Lapidus A."/>
            <person name="Glavina del Rio T."/>
            <person name="Dalin E."/>
            <person name="Tice H."/>
            <person name="Bruce D."/>
            <person name="Goodwin L."/>
            <person name="Pitluck S."/>
            <person name="Kyrpides N."/>
            <person name="Mavromatis K."/>
            <person name="Ivanova N."/>
            <person name="Saunders E."/>
            <person name="Brettin T."/>
            <person name="Detter J.C."/>
            <person name="Han C."/>
            <person name="Larimer F."/>
            <person name="Land M."/>
            <person name="Hauser L."/>
            <person name="Markowitz V."/>
            <person name="Cheng J.-F."/>
            <person name="Hugenholtz P."/>
            <person name="Woyke T."/>
            <person name="Wu D."/>
            <person name="Pukall R."/>
            <person name="Klenk H.-P."/>
            <person name="Eisen J.A."/>
        </authorList>
    </citation>
    <scope>NUCLEOTIDE SEQUENCE [LARGE SCALE GENOMIC DNA]</scope>
    <source>
        <strain evidence="4">DSM 17836 / JCM 10339 / NBRC 14399</strain>
    </source>
</reference>